<dbReference type="AlphaFoldDB" id="Q2T9C6"/>
<proteinExistence type="predicted"/>
<dbReference type="EMBL" id="CP000085">
    <property type="protein sequence ID" value="ABC35395.1"/>
    <property type="molecule type" value="Genomic_DNA"/>
</dbReference>
<dbReference type="GO" id="GO:0050380">
    <property type="term" value="F:undecaprenyl-diphosphatase activity"/>
    <property type="evidence" value="ECO:0007669"/>
    <property type="project" value="InterPro"/>
</dbReference>
<name>Q2T9C6_BURTA</name>
<dbReference type="Proteomes" id="UP000001930">
    <property type="component" value="Chromosome II"/>
</dbReference>
<evidence type="ECO:0000313" key="2">
    <source>
        <dbReference type="EMBL" id="ABC35395.1"/>
    </source>
</evidence>
<dbReference type="PANTHER" id="PTHR14969:SF13">
    <property type="entry name" value="AT30094P"/>
    <property type="match status" value="1"/>
</dbReference>
<dbReference type="SMART" id="SM00014">
    <property type="entry name" value="acidPPc"/>
    <property type="match status" value="1"/>
</dbReference>
<sequence length="220" mass="23316">MRVLASCGPVTRHRSIRYRFSPMQNLNLAVFSVLNAGSAPHLGAVRFGVFAADWLVYAVPALLLLTWVMGARPTRRQAIEAGVGACIALALAQVIGHFWYSPRPFVLGVGTQLIPHAPDGSFPSDHTTFVCSVAAGLLIASTTRMAGIALAIVAAVIGWGRVYVGVHWPLDIAGGALVGTAGALAAHLYGRPVTALLDRIGESVHAVAFTRLHERPIRID</sequence>
<keyword evidence="3" id="KW-1185">Reference proteome</keyword>
<feature type="domain" description="Phosphatidic acid phosphatase type 2/haloperoxidase" evidence="1">
    <location>
        <begin position="78"/>
        <end position="187"/>
    </location>
</feature>
<organism evidence="2 3">
    <name type="scientific">Burkholderia thailandensis (strain ATCC 700388 / DSM 13276 / CCUG 48851 / CIP 106301 / E264)</name>
    <dbReference type="NCBI Taxonomy" id="271848"/>
    <lineage>
        <taxon>Bacteria</taxon>
        <taxon>Pseudomonadati</taxon>
        <taxon>Pseudomonadota</taxon>
        <taxon>Betaproteobacteria</taxon>
        <taxon>Burkholderiales</taxon>
        <taxon>Burkholderiaceae</taxon>
        <taxon>Burkholderia</taxon>
        <taxon>pseudomallei group</taxon>
    </lineage>
</organism>
<dbReference type="InterPro" id="IPR036938">
    <property type="entry name" value="PAP2/HPO_sf"/>
</dbReference>
<dbReference type="SUPFAM" id="SSF48317">
    <property type="entry name" value="Acid phosphatase/Vanadium-dependent haloperoxidase"/>
    <property type="match status" value="1"/>
</dbReference>
<dbReference type="KEGG" id="bte:BTH_II0021"/>
<gene>
    <name evidence="2" type="ordered locus">BTH_II0021</name>
</gene>
<dbReference type="InterPro" id="IPR000326">
    <property type="entry name" value="PAP2/HPO"/>
</dbReference>
<reference evidence="2 3" key="1">
    <citation type="journal article" date="2005" name="BMC Genomics">
        <title>Bacterial genome adaptation to niches: divergence of the potential virulence genes in three Burkholderia species of different survival strategies.</title>
        <authorList>
            <person name="Kim H.S."/>
            <person name="Schell M.A."/>
            <person name="Yu Y."/>
            <person name="Ulrich R.L."/>
            <person name="Sarria S.H."/>
            <person name="Nierman W.C."/>
            <person name="DeShazer D."/>
        </authorList>
    </citation>
    <scope>NUCLEOTIDE SEQUENCE [LARGE SCALE GENOMIC DNA]</scope>
    <source>
        <strain evidence="3">ATCC 700388 / DSM 13276 / CCUG 48851 / CIP 106301 / E264</strain>
    </source>
</reference>
<accession>Q2T9C6</accession>
<evidence type="ECO:0000259" key="1">
    <source>
        <dbReference type="SMART" id="SM00014"/>
    </source>
</evidence>
<dbReference type="HOGENOM" id="CLU_072573_8_2_4"/>
<dbReference type="InterPro" id="IPR033879">
    <property type="entry name" value="UPP_Pase"/>
</dbReference>
<protein>
    <submittedName>
        <fullName evidence="2">PAP2 family protein</fullName>
    </submittedName>
</protein>
<evidence type="ECO:0000313" key="3">
    <source>
        <dbReference type="Proteomes" id="UP000001930"/>
    </source>
</evidence>
<dbReference type="PANTHER" id="PTHR14969">
    <property type="entry name" value="SPHINGOSINE-1-PHOSPHATE PHOSPHOHYDROLASE"/>
    <property type="match status" value="1"/>
</dbReference>
<dbReference type="Gene3D" id="1.20.144.10">
    <property type="entry name" value="Phosphatidic acid phosphatase type 2/haloperoxidase"/>
    <property type="match status" value="1"/>
</dbReference>
<dbReference type="GO" id="GO:0005886">
    <property type="term" value="C:plasma membrane"/>
    <property type="evidence" value="ECO:0007669"/>
    <property type="project" value="InterPro"/>
</dbReference>
<dbReference type="Pfam" id="PF01569">
    <property type="entry name" value="PAP2"/>
    <property type="match status" value="1"/>
</dbReference>
<dbReference type="CDD" id="cd03385">
    <property type="entry name" value="PAP2_BcrC_like"/>
    <property type="match status" value="1"/>
</dbReference>